<accession>A0AAX4KS90</accession>
<dbReference type="AlphaFoldDB" id="A0AAX4KS90"/>
<keyword evidence="2" id="KW-1185">Reference proteome</keyword>
<dbReference type="Proteomes" id="UP001358614">
    <property type="component" value="Chromosome 1"/>
</dbReference>
<evidence type="ECO:0000313" key="1">
    <source>
        <dbReference type="EMBL" id="WWD08138.1"/>
    </source>
</evidence>
<organism evidence="1 2">
    <name type="scientific">Kwoniella europaea PYCC6329</name>
    <dbReference type="NCBI Taxonomy" id="1423913"/>
    <lineage>
        <taxon>Eukaryota</taxon>
        <taxon>Fungi</taxon>
        <taxon>Dikarya</taxon>
        <taxon>Basidiomycota</taxon>
        <taxon>Agaricomycotina</taxon>
        <taxon>Tremellomycetes</taxon>
        <taxon>Tremellales</taxon>
        <taxon>Cryptococcaceae</taxon>
        <taxon>Kwoniella</taxon>
    </lineage>
</organism>
<dbReference type="KEGG" id="ker:91105050"/>
<dbReference type="EMBL" id="CP144089">
    <property type="protein sequence ID" value="WWD08138.1"/>
    <property type="molecule type" value="Genomic_DNA"/>
</dbReference>
<dbReference type="RefSeq" id="XP_066086105.1">
    <property type="nucleotide sequence ID" value="XM_066230008.1"/>
</dbReference>
<name>A0AAX4KS90_9TREE</name>
<proteinExistence type="predicted"/>
<evidence type="ECO:0000313" key="2">
    <source>
        <dbReference type="Proteomes" id="UP001358614"/>
    </source>
</evidence>
<protein>
    <submittedName>
        <fullName evidence="1">Uncharacterized protein</fullName>
    </submittedName>
</protein>
<reference evidence="1 2" key="1">
    <citation type="submission" date="2024-01" db="EMBL/GenBank/DDBJ databases">
        <title>Comparative genomics of Cryptococcus and Kwoniella reveals pathogenesis evolution and contrasting modes of karyotype evolution via chromosome fusion or intercentromeric recombination.</title>
        <authorList>
            <person name="Coelho M.A."/>
            <person name="David-Palma M."/>
            <person name="Shea T."/>
            <person name="Bowers K."/>
            <person name="McGinley-Smith S."/>
            <person name="Mohammad A.W."/>
            <person name="Gnirke A."/>
            <person name="Yurkov A.M."/>
            <person name="Nowrousian M."/>
            <person name="Sun S."/>
            <person name="Cuomo C.A."/>
            <person name="Heitman J."/>
        </authorList>
    </citation>
    <scope>NUCLEOTIDE SEQUENCE [LARGE SCALE GENOMIC DNA]</scope>
    <source>
        <strain evidence="1 2">PYCC6329</strain>
    </source>
</reference>
<sequence>MIPEYTRVVNVVGDESQNYWGPGPLQDSWTKEELENKSAAKGPYGTLYTQALNLTSPTVITPYGDWTWDTLKGKAHFYCPEGKCVNDECLGVPVPTWIETLYDAQHGNETTGRNGDNIRS</sequence>
<gene>
    <name evidence="1" type="ORF">V865_006249</name>
</gene>
<dbReference type="GeneID" id="91105050"/>